<comment type="function">
    <text evidence="3">Catalyzes the hydrolysis of 10-formyltetrahydrofolate (formyl-FH4) to formate and tetrahydrofolate (FH4).</text>
</comment>
<dbReference type="SUPFAM" id="SSF55021">
    <property type="entry name" value="ACT-like"/>
    <property type="match status" value="1"/>
</dbReference>
<evidence type="ECO:0000256" key="4">
    <source>
        <dbReference type="NCBIfam" id="TIGR00655"/>
    </source>
</evidence>
<sequence>MKEYRVLIDCRDEKGLVYKVSSIFFKYDLNILSNSEFVDSETNLFFMRSVVSGFIDGNDLEKELRAVLPEKANLRIVSPEKKNIVLMVTKESHALGDLLIRYEAGELDANILGVVSNYDLLEPLIEKFGIPFYTVSHEGLSRDDHEQKVLECLAAFGEIDYIVLAKYMRILTPNFVEVYANKILNIHHSFLPAFIGANPYKQAYERGVKIIGATAHFVNNDLDEGPIISQDVKHVDHAHNWQEMQRLGRDIEKIVLSRAVRLALEDRIFVYGNRTVIF</sequence>
<comment type="similarity">
    <text evidence="3">Belongs to the PurU family.</text>
</comment>
<comment type="pathway">
    <text evidence="3">Purine metabolism; IMP biosynthesis via de novo pathway; formate from 10-formyl-5,6,7,8-tetrahydrofolate: step 1/1.</text>
</comment>
<feature type="domain" description="ACT" evidence="5">
    <location>
        <begin position="5"/>
        <end position="79"/>
    </location>
</feature>
<dbReference type="Proteomes" id="UP001447842">
    <property type="component" value="Chromosome"/>
</dbReference>
<dbReference type="SUPFAM" id="SSF53328">
    <property type="entry name" value="Formyltransferase"/>
    <property type="match status" value="1"/>
</dbReference>
<dbReference type="NCBIfam" id="NF004684">
    <property type="entry name" value="PRK06027.1"/>
    <property type="match status" value="1"/>
</dbReference>
<dbReference type="InterPro" id="IPR002376">
    <property type="entry name" value="Formyl_transf_N"/>
</dbReference>
<dbReference type="PIRSF" id="PIRSF036480">
    <property type="entry name" value="FormyFH4_hydr"/>
    <property type="match status" value="1"/>
</dbReference>
<proteinExistence type="inferred from homology"/>
<dbReference type="GO" id="GO:0008864">
    <property type="term" value="F:formyltetrahydrofolate deformylase activity"/>
    <property type="evidence" value="ECO:0007669"/>
    <property type="project" value="UniProtKB-EC"/>
</dbReference>
<dbReference type="InterPro" id="IPR044074">
    <property type="entry name" value="PurU_ACT"/>
</dbReference>
<keyword evidence="3" id="KW-0658">Purine biosynthesis</keyword>
<dbReference type="RefSeq" id="WP_345973714.1">
    <property type="nucleotide sequence ID" value="NZ_CP147920.1"/>
</dbReference>
<dbReference type="EMBL" id="CP147920">
    <property type="protein sequence ID" value="XAU16304.1"/>
    <property type="molecule type" value="Genomic_DNA"/>
</dbReference>
<dbReference type="Pfam" id="PF00551">
    <property type="entry name" value="Formyl_trans_N"/>
    <property type="match status" value="1"/>
</dbReference>
<dbReference type="HAMAP" id="MF_01927">
    <property type="entry name" value="PurU"/>
    <property type="match status" value="1"/>
</dbReference>
<evidence type="ECO:0000313" key="7">
    <source>
        <dbReference type="Proteomes" id="UP001447842"/>
    </source>
</evidence>
<name>A0ABZ3HEP1_9BACT</name>
<keyword evidence="7" id="KW-1185">Reference proteome</keyword>
<dbReference type="InterPro" id="IPR036477">
    <property type="entry name" value="Formyl_transf_N_sf"/>
</dbReference>
<dbReference type="Gene3D" id="3.30.70.260">
    <property type="match status" value="1"/>
</dbReference>
<keyword evidence="1 3" id="KW-0554">One-carbon metabolism</keyword>
<dbReference type="PANTHER" id="PTHR42706">
    <property type="entry name" value="FORMYLTETRAHYDROFOLATE DEFORMYLASE"/>
    <property type="match status" value="1"/>
</dbReference>
<keyword evidence="2 3" id="KW-0378">Hydrolase</keyword>
<feature type="active site" evidence="3">
    <location>
        <position position="223"/>
    </location>
</feature>
<dbReference type="PRINTS" id="PR01575">
    <property type="entry name" value="FFH4HYDRLASE"/>
</dbReference>
<accession>A0ABZ3HEP1</accession>
<evidence type="ECO:0000259" key="5">
    <source>
        <dbReference type="PROSITE" id="PS51671"/>
    </source>
</evidence>
<dbReference type="PANTHER" id="PTHR42706:SF1">
    <property type="entry name" value="FORMYLTETRAHYDROFOLATE DEFORMYLASE 2, MITOCHONDRIAL"/>
    <property type="match status" value="1"/>
</dbReference>
<comment type="catalytic activity">
    <reaction evidence="3">
        <text>(6R)-10-formyltetrahydrofolate + H2O = (6S)-5,6,7,8-tetrahydrofolate + formate + H(+)</text>
        <dbReference type="Rhea" id="RHEA:19833"/>
        <dbReference type="ChEBI" id="CHEBI:15377"/>
        <dbReference type="ChEBI" id="CHEBI:15378"/>
        <dbReference type="ChEBI" id="CHEBI:15740"/>
        <dbReference type="ChEBI" id="CHEBI:57453"/>
        <dbReference type="ChEBI" id="CHEBI:195366"/>
        <dbReference type="EC" id="3.5.1.10"/>
    </reaction>
</comment>
<dbReference type="InterPro" id="IPR004810">
    <property type="entry name" value="PurU"/>
</dbReference>
<protein>
    <recommendedName>
        <fullName evidence="3 4">Formyltetrahydrofolate deformylase</fullName>
        <ecNumber evidence="3 4">3.5.1.10</ecNumber>
    </recommendedName>
    <alternativeName>
        <fullName evidence="3">Formyl-FH(4) hydrolase</fullName>
    </alternativeName>
</protein>
<reference evidence="6 7" key="1">
    <citation type="submission" date="2024-03" db="EMBL/GenBank/DDBJ databases">
        <title>Sulfurimonas sp. HSL3-1.</title>
        <authorList>
            <person name="Wang S."/>
        </authorList>
    </citation>
    <scope>NUCLEOTIDE SEQUENCE [LARGE SCALE GENOMIC DNA]</scope>
    <source>
        <strain evidence="6 7">HSL3-1</strain>
    </source>
</reference>
<gene>
    <name evidence="3 6" type="primary">purU</name>
    <name evidence="6" type="ORF">WCY31_06230</name>
</gene>
<evidence type="ECO:0000256" key="3">
    <source>
        <dbReference type="HAMAP-Rule" id="MF_01927"/>
    </source>
</evidence>
<organism evidence="6 7">
    <name type="scientific">Sulfurimonas diazotrophicus</name>
    <dbReference type="NCBI Taxonomy" id="3131939"/>
    <lineage>
        <taxon>Bacteria</taxon>
        <taxon>Pseudomonadati</taxon>
        <taxon>Campylobacterota</taxon>
        <taxon>Epsilonproteobacteria</taxon>
        <taxon>Campylobacterales</taxon>
        <taxon>Sulfurimonadaceae</taxon>
        <taxon>Sulfurimonas</taxon>
    </lineage>
</organism>
<dbReference type="NCBIfam" id="TIGR00655">
    <property type="entry name" value="PurU"/>
    <property type="match status" value="1"/>
</dbReference>
<evidence type="ECO:0000256" key="1">
    <source>
        <dbReference type="ARBA" id="ARBA00022563"/>
    </source>
</evidence>
<dbReference type="EC" id="3.5.1.10" evidence="3 4"/>
<dbReference type="InterPro" id="IPR045865">
    <property type="entry name" value="ACT-like_dom_sf"/>
</dbReference>
<evidence type="ECO:0000256" key="2">
    <source>
        <dbReference type="ARBA" id="ARBA00022801"/>
    </source>
</evidence>
<evidence type="ECO:0000313" key="6">
    <source>
        <dbReference type="EMBL" id="XAU16304.1"/>
    </source>
</evidence>
<dbReference type="InterPro" id="IPR041729">
    <property type="entry name" value="Formyl-FH4-Hydrolase_C"/>
</dbReference>
<dbReference type="InterPro" id="IPR002912">
    <property type="entry name" value="ACT_dom"/>
</dbReference>
<dbReference type="Gene3D" id="3.40.50.170">
    <property type="entry name" value="Formyl transferase, N-terminal domain"/>
    <property type="match status" value="1"/>
</dbReference>
<dbReference type="CDD" id="cd04875">
    <property type="entry name" value="ACT_F4HF-DF"/>
    <property type="match status" value="1"/>
</dbReference>
<dbReference type="CDD" id="cd08648">
    <property type="entry name" value="FMT_core_Formyl-FH4-Hydrolase_C"/>
    <property type="match status" value="1"/>
</dbReference>
<dbReference type="PROSITE" id="PS51671">
    <property type="entry name" value="ACT"/>
    <property type="match status" value="1"/>
</dbReference>